<evidence type="ECO:0000313" key="3">
    <source>
        <dbReference type="Proteomes" id="UP001333110"/>
    </source>
</evidence>
<dbReference type="Proteomes" id="UP001333110">
    <property type="component" value="Unassembled WGS sequence"/>
</dbReference>
<sequence length="267" mass="29867">MTNTVVSVCDRAPDQEVVDEVFCRQLEEASRSQTLVFTGEFNHPNICWRSSRAGQQSRQHKQTRFGERIDDKFLTKVIKEPTMRGWLLDLTLTSMEGLVGDVKESQNPPGRDVKGNKKGFHRSIHSKRKTRKNVGPLLNGVGSWCQMTWKRLRYLTSSLPWSLLVRLAFSSPVPLRPMGKSGARKTSPGGGGSGRGDGGRFLRTGRKQMSILSSWRASGSIEETTDCFTSTAGSVNEQGIIPPQVRITLLNFMRFLFVCFSTLLRSV</sequence>
<feature type="region of interest" description="Disordered" evidence="1">
    <location>
        <begin position="100"/>
        <end position="132"/>
    </location>
</feature>
<dbReference type="PANTHER" id="PTHR33395:SF22">
    <property type="entry name" value="REVERSE TRANSCRIPTASE DOMAIN-CONTAINING PROTEIN"/>
    <property type="match status" value="1"/>
</dbReference>
<dbReference type="EMBL" id="JAUNZN010000002">
    <property type="protein sequence ID" value="KAK4826471.1"/>
    <property type="molecule type" value="Genomic_DNA"/>
</dbReference>
<dbReference type="GO" id="GO:0061343">
    <property type="term" value="P:cell adhesion involved in heart morphogenesis"/>
    <property type="evidence" value="ECO:0007669"/>
    <property type="project" value="TreeGrafter"/>
</dbReference>
<organism evidence="2 3">
    <name type="scientific">Mycteria americana</name>
    <name type="common">Wood stork</name>
    <dbReference type="NCBI Taxonomy" id="33587"/>
    <lineage>
        <taxon>Eukaryota</taxon>
        <taxon>Metazoa</taxon>
        <taxon>Chordata</taxon>
        <taxon>Craniata</taxon>
        <taxon>Vertebrata</taxon>
        <taxon>Euteleostomi</taxon>
        <taxon>Archelosauria</taxon>
        <taxon>Archosauria</taxon>
        <taxon>Dinosauria</taxon>
        <taxon>Saurischia</taxon>
        <taxon>Theropoda</taxon>
        <taxon>Coelurosauria</taxon>
        <taxon>Aves</taxon>
        <taxon>Neognathae</taxon>
        <taxon>Neoaves</taxon>
        <taxon>Aequornithes</taxon>
        <taxon>Ciconiiformes</taxon>
        <taxon>Ciconiidae</taxon>
        <taxon>Mycteria</taxon>
    </lineage>
</organism>
<reference evidence="2 3" key="1">
    <citation type="journal article" date="2023" name="J. Hered.">
        <title>Chromosome-level genome of the wood stork (Mycteria americana) provides insight into avian chromosome evolution.</title>
        <authorList>
            <person name="Flamio R. Jr."/>
            <person name="Ramstad K.M."/>
        </authorList>
    </citation>
    <scope>NUCLEOTIDE SEQUENCE [LARGE SCALE GENOMIC DNA]</scope>
    <source>
        <strain evidence="2">JAX WOST 10</strain>
    </source>
</reference>
<feature type="compositionally biased region" description="Basic residues" evidence="1">
    <location>
        <begin position="116"/>
        <end position="132"/>
    </location>
</feature>
<evidence type="ECO:0000313" key="2">
    <source>
        <dbReference type="EMBL" id="KAK4826471.1"/>
    </source>
</evidence>
<protein>
    <submittedName>
        <fullName evidence="2">Uncharacterized protein</fullName>
    </submittedName>
</protein>
<name>A0AAN7SDG3_MYCAM</name>
<gene>
    <name evidence="2" type="ORF">QYF61_009467</name>
</gene>
<evidence type="ECO:0000256" key="1">
    <source>
        <dbReference type="SAM" id="MobiDB-lite"/>
    </source>
</evidence>
<comment type="caution">
    <text evidence="2">The sequence shown here is derived from an EMBL/GenBank/DDBJ whole genome shotgun (WGS) entry which is preliminary data.</text>
</comment>
<dbReference type="GO" id="GO:0007508">
    <property type="term" value="P:larval heart development"/>
    <property type="evidence" value="ECO:0007669"/>
    <property type="project" value="TreeGrafter"/>
</dbReference>
<accession>A0AAN7SDG3</accession>
<dbReference type="GO" id="GO:0031012">
    <property type="term" value="C:extracellular matrix"/>
    <property type="evidence" value="ECO:0007669"/>
    <property type="project" value="TreeGrafter"/>
</dbReference>
<keyword evidence="3" id="KW-1185">Reference proteome</keyword>
<dbReference type="PANTHER" id="PTHR33395">
    <property type="entry name" value="TRANSCRIPTASE, PUTATIVE-RELATED-RELATED"/>
    <property type="match status" value="1"/>
</dbReference>
<feature type="region of interest" description="Disordered" evidence="1">
    <location>
        <begin position="177"/>
        <end position="202"/>
    </location>
</feature>
<proteinExistence type="predicted"/>
<dbReference type="AlphaFoldDB" id="A0AAN7SDG3"/>